<name>A0ABQ5PZT6_9BACT</name>
<dbReference type="InterPro" id="IPR020591">
    <property type="entry name" value="Chromosome_initiator_DnaA-like"/>
</dbReference>
<keyword evidence="2 8" id="KW-0963">Cytoplasm</keyword>
<comment type="similarity">
    <text evidence="1 8 11">Belongs to the DnaA family.</text>
</comment>
<dbReference type="Gene3D" id="3.40.50.300">
    <property type="entry name" value="P-loop containing nucleotide triphosphate hydrolases"/>
    <property type="match status" value="1"/>
</dbReference>
<comment type="domain">
    <text evidence="8">Domain I is involved in oligomerization and binding regulators, domain II is flexibile and of varying length in different bacteria, domain III forms the AAA+ region, while domain IV binds dsDNA.</text>
</comment>
<dbReference type="InterPro" id="IPR013317">
    <property type="entry name" value="DnaA_dom"/>
</dbReference>
<dbReference type="SMART" id="SM00760">
    <property type="entry name" value="Bac_DnaA_C"/>
    <property type="match status" value="1"/>
</dbReference>
<evidence type="ECO:0000313" key="14">
    <source>
        <dbReference type="EMBL" id="GLH67656.1"/>
    </source>
</evidence>
<keyword evidence="3 8" id="KW-0235">DNA replication</keyword>
<feature type="region of interest" description="Domain I, interacts with DnaA modulators" evidence="8">
    <location>
        <begin position="1"/>
        <end position="93"/>
    </location>
</feature>
<evidence type="ECO:0000256" key="3">
    <source>
        <dbReference type="ARBA" id="ARBA00022705"/>
    </source>
</evidence>
<dbReference type="SUPFAM" id="SSF52540">
    <property type="entry name" value="P-loop containing nucleoside triphosphate hydrolases"/>
    <property type="match status" value="1"/>
</dbReference>
<evidence type="ECO:0000259" key="13">
    <source>
        <dbReference type="SMART" id="SM00760"/>
    </source>
</evidence>
<evidence type="ECO:0000256" key="1">
    <source>
        <dbReference type="ARBA" id="ARBA00006583"/>
    </source>
</evidence>
<evidence type="ECO:0000259" key="12">
    <source>
        <dbReference type="SMART" id="SM00382"/>
    </source>
</evidence>
<accession>A0ABQ5PZT6</accession>
<dbReference type="SUPFAM" id="SSF48295">
    <property type="entry name" value="TrpR-like"/>
    <property type="match status" value="1"/>
</dbReference>
<dbReference type="HAMAP" id="MF_00377">
    <property type="entry name" value="DnaA_bact"/>
    <property type="match status" value="1"/>
</dbReference>
<dbReference type="Gene3D" id="1.10.1750.10">
    <property type="match status" value="1"/>
</dbReference>
<evidence type="ECO:0000256" key="5">
    <source>
        <dbReference type="ARBA" id="ARBA00022840"/>
    </source>
</evidence>
<dbReference type="NCBIfam" id="TIGR00362">
    <property type="entry name" value="DnaA"/>
    <property type="match status" value="1"/>
</dbReference>
<dbReference type="InterPro" id="IPR013159">
    <property type="entry name" value="DnaA_C"/>
</dbReference>
<dbReference type="InterPro" id="IPR003593">
    <property type="entry name" value="AAA+_ATPase"/>
</dbReference>
<keyword evidence="5 8" id="KW-0067">ATP-binding</keyword>
<reference evidence="14" key="1">
    <citation type="journal article" date="2023" name="Antonie Van Leeuwenhoek">
        <title>Mesoterricola silvestris gen. nov., sp. nov., Mesoterricola sediminis sp. nov., Geothrix oryzae sp. nov., Geothrix edaphica sp. nov., Geothrix rubra sp. nov., and Geothrix limicola sp. nov., six novel members of Acidobacteriota isolated from soils.</title>
        <authorList>
            <person name="Itoh H."/>
            <person name="Sugisawa Y."/>
            <person name="Mise K."/>
            <person name="Xu Z."/>
            <person name="Kuniyasu M."/>
            <person name="Ushijima N."/>
            <person name="Kawano K."/>
            <person name="Kobayashi E."/>
            <person name="Shiratori Y."/>
            <person name="Masuda Y."/>
            <person name="Senoo K."/>
        </authorList>
    </citation>
    <scope>NUCLEOTIDE SEQUENCE</scope>
    <source>
        <strain evidence="14">Red802</strain>
    </source>
</reference>
<keyword evidence="4 8" id="KW-0547">Nucleotide-binding</keyword>
<evidence type="ECO:0000256" key="10">
    <source>
        <dbReference type="RuleBase" id="RU000577"/>
    </source>
</evidence>
<evidence type="ECO:0000256" key="9">
    <source>
        <dbReference type="NCBIfam" id="TIGR00362"/>
    </source>
</evidence>
<comment type="caution">
    <text evidence="14">The sequence shown here is derived from an EMBL/GenBank/DDBJ whole genome shotgun (WGS) entry which is preliminary data.</text>
</comment>
<dbReference type="CDD" id="cd06571">
    <property type="entry name" value="Bac_DnaA_C"/>
    <property type="match status" value="1"/>
</dbReference>
<dbReference type="Gene3D" id="1.10.8.60">
    <property type="match status" value="1"/>
</dbReference>
<dbReference type="InterPro" id="IPR027417">
    <property type="entry name" value="P-loop_NTPase"/>
</dbReference>
<feature type="binding site" evidence="8">
    <location>
        <position position="167"/>
    </location>
    <ligand>
        <name>ATP</name>
        <dbReference type="ChEBI" id="CHEBI:30616"/>
    </ligand>
</feature>
<dbReference type="Proteomes" id="UP001165044">
    <property type="component" value="Unassembled WGS sequence"/>
</dbReference>
<dbReference type="CDD" id="cd00009">
    <property type="entry name" value="AAA"/>
    <property type="match status" value="1"/>
</dbReference>
<comment type="caution">
    <text evidence="8">Lacks conserved residue(s) required for the propagation of feature annotation.</text>
</comment>
<feature type="binding site" evidence="8">
    <location>
        <position position="164"/>
    </location>
    <ligand>
        <name>ATP</name>
        <dbReference type="ChEBI" id="CHEBI:30616"/>
    </ligand>
</feature>
<evidence type="ECO:0000256" key="11">
    <source>
        <dbReference type="RuleBase" id="RU004227"/>
    </source>
</evidence>
<feature type="binding site" evidence="8">
    <location>
        <position position="166"/>
    </location>
    <ligand>
        <name>ATP</name>
        <dbReference type="ChEBI" id="CHEBI:30616"/>
    </ligand>
</feature>
<gene>
    <name evidence="8 14" type="primary">dnaA</name>
    <name evidence="14" type="ORF">GETHED_20200</name>
</gene>
<evidence type="ECO:0000256" key="2">
    <source>
        <dbReference type="ARBA" id="ARBA00022490"/>
    </source>
</evidence>
<feature type="domain" description="Chromosomal replication initiator DnaA C-terminal" evidence="13">
    <location>
        <begin position="369"/>
        <end position="438"/>
    </location>
</feature>
<dbReference type="InterPro" id="IPR010921">
    <property type="entry name" value="Trp_repressor/repl_initiator"/>
</dbReference>
<keyword evidence="7 8" id="KW-0238">DNA-binding</keyword>
<protein>
    <recommendedName>
        <fullName evidence="8 9">Chromosomal replication initiator protein DnaA</fullName>
    </recommendedName>
</protein>
<dbReference type="Pfam" id="PF00308">
    <property type="entry name" value="Bac_DnaA"/>
    <property type="match status" value="1"/>
</dbReference>
<evidence type="ECO:0000256" key="7">
    <source>
        <dbReference type="ARBA" id="ARBA00023125"/>
    </source>
</evidence>
<evidence type="ECO:0000313" key="15">
    <source>
        <dbReference type="Proteomes" id="UP001165044"/>
    </source>
</evidence>
<dbReference type="InterPro" id="IPR024633">
    <property type="entry name" value="DnaA_N_dom"/>
</dbReference>
<dbReference type="EMBL" id="BSDC01000002">
    <property type="protein sequence ID" value="GLH67656.1"/>
    <property type="molecule type" value="Genomic_DNA"/>
</dbReference>
<dbReference type="PANTHER" id="PTHR30050">
    <property type="entry name" value="CHROMOSOMAL REPLICATION INITIATOR PROTEIN DNAA"/>
    <property type="match status" value="1"/>
</dbReference>
<dbReference type="Gene3D" id="3.30.300.180">
    <property type="match status" value="1"/>
</dbReference>
<dbReference type="Pfam" id="PF08299">
    <property type="entry name" value="Bac_DnaA_C"/>
    <property type="match status" value="1"/>
</dbReference>
<evidence type="ECO:0000256" key="8">
    <source>
        <dbReference type="HAMAP-Rule" id="MF_00377"/>
    </source>
</evidence>
<dbReference type="PANTHER" id="PTHR30050:SF2">
    <property type="entry name" value="CHROMOSOMAL REPLICATION INITIATOR PROTEIN DNAA"/>
    <property type="match status" value="1"/>
</dbReference>
<organism evidence="14 15">
    <name type="scientific">Geothrix edaphica</name>
    <dbReference type="NCBI Taxonomy" id="2927976"/>
    <lineage>
        <taxon>Bacteria</taxon>
        <taxon>Pseudomonadati</taxon>
        <taxon>Acidobacteriota</taxon>
        <taxon>Holophagae</taxon>
        <taxon>Holophagales</taxon>
        <taxon>Holophagaceae</taxon>
        <taxon>Geothrix</taxon>
    </lineage>
</organism>
<comment type="subunit">
    <text evidence="8">Oligomerizes as a right-handed, spiral filament on DNA at oriC.</text>
</comment>
<proteinExistence type="inferred from homology"/>
<comment type="subcellular location">
    <subcellularLocation>
        <location evidence="8">Cytoplasm</location>
    </subcellularLocation>
</comment>
<feature type="binding site" evidence="8">
    <location>
        <position position="168"/>
    </location>
    <ligand>
        <name>ATP</name>
        <dbReference type="ChEBI" id="CHEBI:30616"/>
    </ligand>
</feature>
<feature type="region of interest" description="Domain IV, binds dsDNA" evidence="8">
    <location>
        <begin position="341"/>
        <end position="460"/>
    </location>
</feature>
<feature type="domain" description="AAA+ ATPase" evidence="12">
    <location>
        <begin position="153"/>
        <end position="298"/>
    </location>
</feature>
<evidence type="ECO:0000256" key="6">
    <source>
        <dbReference type="ARBA" id="ARBA00023121"/>
    </source>
</evidence>
<dbReference type="PRINTS" id="PR00051">
    <property type="entry name" value="DNAA"/>
</dbReference>
<dbReference type="InterPro" id="IPR001957">
    <property type="entry name" value="Chromosome_initiator_DnaA"/>
</dbReference>
<dbReference type="InterPro" id="IPR038454">
    <property type="entry name" value="DnaA_N_sf"/>
</dbReference>
<keyword evidence="15" id="KW-1185">Reference proteome</keyword>
<sequence>MRSADPTALWDTIRLGLSKQLPEASFKEWIAPCAPVKVEDGTLWIQVPSAAAKLWIEQQLPEEFNDALAQGGLADLQLVFQVSGVSPAEPKAAPRKGESGSHPALEAPTASSFPYLFNRYTLDRFVVGPGSQLAFAAAKAVVDSYGKAATPLSMNPLFIYGGAGLGKTHLMVGIGKGLLARNPRLRVAYLKVDNFFNELTVAIKAKNTEPMRKKYQQNDVLLLDDVQTLGKMERTQEEIFYILEYLLQHGKQIVLTSDKPPQRLEGCHERLITRFKWGLTADIQPPDFETRIAILKKKLEDADFKNVPPIPDDVLTFIAHKAKGSVRDLEGFLTRVIFQASLIGIPPTLEVAHAAFQGQSGEEPTAAIPPERIYRMTAETFNLPFADLMKKRSRQQAVLLPRQVAMYLAREIASAPFTDIGRSFSMHHSTVMNAIDSVRERMKRDPEFHRMVQALLNSIH</sequence>
<keyword evidence="6 8" id="KW-0446">Lipid-binding</keyword>
<evidence type="ECO:0000256" key="4">
    <source>
        <dbReference type="ARBA" id="ARBA00022741"/>
    </source>
</evidence>
<comment type="function">
    <text evidence="8 10">Plays an essential role in the initiation and regulation of chromosomal replication. ATP-DnaA binds to the origin of replication (oriC) to initiate formation of the DNA replication initiation complex once per cell cycle. Binds the DnaA box (a 9 base pair repeat at the origin) and separates the double-stranded (ds)DNA. Forms a right-handed helical filament on oriC DNA; dsDNA binds to the exterior of the filament while single-stranded (ss)DNA is stabiized in the filament's interior. The ATP-DnaA-oriC complex binds and stabilizes one strand of the AT-rich DNA unwinding element (DUE), permitting loading of DNA polymerase. After initiation quickly degrades to an ADP-DnaA complex that is not apt for DNA replication. Binds acidic phospholipids.</text>
</comment>
<dbReference type="Pfam" id="PF11638">
    <property type="entry name" value="DnaA_N"/>
    <property type="match status" value="1"/>
</dbReference>
<dbReference type="SMART" id="SM00382">
    <property type="entry name" value="AAA"/>
    <property type="match status" value="1"/>
</dbReference>